<dbReference type="GO" id="GO:0016757">
    <property type="term" value="F:glycosyltransferase activity"/>
    <property type="evidence" value="ECO:0007669"/>
    <property type="project" value="InterPro"/>
</dbReference>
<evidence type="ECO:0000313" key="6">
    <source>
        <dbReference type="Proteomes" id="UP000034817"/>
    </source>
</evidence>
<feature type="domain" description="Glycosyltransferase subfamily 4-like N-terminal" evidence="2">
    <location>
        <begin position="17"/>
        <end position="181"/>
    </location>
</feature>
<evidence type="ECO:0000313" key="5">
    <source>
        <dbReference type="Proteomes" id="UP000034657"/>
    </source>
</evidence>
<dbReference type="Proteomes" id="UP000034817">
    <property type="component" value="Unassembled WGS sequence"/>
</dbReference>
<dbReference type="CDD" id="cd03811">
    <property type="entry name" value="GT4_GT28_WabH-like"/>
    <property type="match status" value="1"/>
</dbReference>
<dbReference type="Pfam" id="PF13439">
    <property type="entry name" value="Glyco_transf_4"/>
    <property type="match status" value="1"/>
</dbReference>
<dbReference type="EMBL" id="JJPT01000114">
    <property type="protein sequence ID" value="KKG89658.1"/>
    <property type="molecule type" value="Genomic_DNA"/>
</dbReference>
<evidence type="ECO:0008006" key="7">
    <source>
        <dbReference type="Google" id="ProtNLM"/>
    </source>
</evidence>
<gene>
    <name evidence="3" type="ORF">DU55_09875</name>
    <name evidence="4" type="ORF">DU69_07585</name>
</gene>
<evidence type="ECO:0000313" key="3">
    <source>
        <dbReference type="EMBL" id="KKG81083.1"/>
    </source>
</evidence>
<evidence type="ECO:0000259" key="2">
    <source>
        <dbReference type="Pfam" id="PF13439"/>
    </source>
</evidence>
<dbReference type="PANTHER" id="PTHR12526">
    <property type="entry name" value="GLYCOSYLTRANSFERASE"/>
    <property type="match status" value="1"/>
</dbReference>
<accession>A0A0F8KNU2</accession>
<dbReference type="EMBL" id="JJPP01000050">
    <property type="protein sequence ID" value="KKG81083.1"/>
    <property type="molecule type" value="Genomic_DNA"/>
</dbReference>
<evidence type="ECO:0000313" key="4">
    <source>
        <dbReference type="EMBL" id="KKG89658.1"/>
    </source>
</evidence>
<dbReference type="PANTHER" id="PTHR12526:SF630">
    <property type="entry name" value="GLYCOSYLTRANSFERASE"/>
    <property type="match status" value="1"/>
</dbReference>
<sequence length="388" mass="44159">MFLLTKLLMLITSLAGGGAERVASELSLNLSPSIDRQIVTLTDEVSYPSNKPPLSLGIEFRKPLALSFVYAFLRGVFEYKKLLREHKPEYSLSFLTLDNFINIVSNYGNRNTKTVISVHIALSMKFRNSLKDKIAKIIVKKLYNKADLVIAVSEGVRNELIKDFKINPDKVKVLYNPVDVNKIKYLSREVVQDEKWFSENIPIIINVGRLAKQKGQWHLIRAFSKVREQINCRLVIRGNGELKPYLQNLVDELHLTKDVIFLEWKDNPFKYISKATVFASSSLWEALPYALTETMACGCPIISTNCKYGPQEILGNNEYGILVPPMDGKTYTGVDPLTAEEISLAESIIKLLKCENLRSVYSAKSLERASEFELIKCIEKYEKCLYEI</sequence>
<reference evidence="5 6" key="1">
    <citation type="journal article" date="2015" name="ISME J.">
        <title>Genomic and phenotypic differentiation among Methanosarcina mazei populations from Columbia River sediment.</title>
        <authorList>
            <person name="Youngblut N.D."/>
            <person name="Wirth J.S."/>
            <person name="Henriksen J.R."/>
            <person name="Smith M."/>
            <person name="Simon H."/>
            <person name="Metcalf W.W."/>
            <person name="Whitaker R.J."/>
        </authorList>
    </citation>
    <scope>NUCLEOTIDE SEQUENCE [LARGE SCALE GENOMIC DNA]</scope>
    <source>
        <strain evidence="3 6">3.H.A.2.4</strain>
        <strain evidence="4 5">3.H.M.1A.1</strain>
    </source>
</reference>
<dbReference type="PATRIC" id="fig|2209.72.peg.2123"/>
<dbReference type="InterPro" id="IPR001296">
    <property type="entry name" value="Glyco_trans_1"/>
</dbReference>
<proteinExistence type="predicted"/>
<dbReference type="AlphaFoldDB" id="A0A0F8KNU2"/>
<comment type="caution">
    <text evidence="4">The sequence shown here is derived from an EMBL/GenBank/DDBJ whole genome shotgun (WGS) entry which is preliminary data.</text>
</comment>
<dbReference type="InterPro" id="IPR028098">
    <property type="entry name" value="Glyco_trans_4-like_N"/>
</dbReference>
<evidence type="ECO:0000259" key="1">
    <source>
        <dbReference type="Pfam" id="PF00534"/>
    </source>
</evidence>
<dbReference type="Gene3D" id="3.40.50.2000">
    <property type="entry name" value="Glycogen Phosphorylase B"/>
    <property type="match status" value="2"/>
</dbReference>
<dbReference type="Proteomes" id="UP000034657">
    <property type="component" value="Unassembled WGS sequence"/>
</dbReference>
<dbReference type="Pfam" id="PF00534">
    <property type="entry name" value="Glycos_transf_1"/>
    <property type="match status" value="1"/>
</dbReference>
<protein>
    <recommendedName>
        <fullName evidence="7">Glycosyltransferase</fullName>
    </recommendedName>
</protein>
<feature type="domain" description="Glycosyl transferase family 1" evidence="1">
    <location>
        <begin position="197"/>
        <end position="328"/>
    </location>
</feature>
<dbReference type="SUPFAM" id="SSF53756">
    <property type="entry name" value="UDP-Glycosyltransferase/glycogen phosphorylase"/>
    <property type="match status" value="1"/>
</dbReference>
<name>A0A0F8KNU2_METMZ</name>
<organism evidence="4 5">
    <name type="scientific">Methanosarcina mazei</name>
    <name type="common">Methanosarcina frisia</name>
    <dbReference type="NCBI Taxonomy" id="2209"/>
    <lineage>
        <taxon>Archaea</taxon>
        <taxon>Methanobacteriati</taxon>
        <taxon>Methanobacteriota</taxon>
        <taxon>Stenosarchaea group</taxon>
        <taxon>Methanomicrobia</taxon>
        <taxon>Methanosarcinales</taxon>
        <taxon>Methanosarcinaceae</taxon>
        <taxon>Methanosarcina</taxon>
    </lineage>
</organism>